<feature type="chain" id="PRO_5013316964" evidence="3">
    <location>
        <begin position="20"/>
        <end position="601"/>
    </location>
</feature>
<proteinExistence type="inferred from homology"/>
<dbReference type="InterPro" id="IPR051601">
    <property type="entry name" value="Serine_prot/Carboxylest_S33"/>
</dbReference>
<dbReference type="SUPFAM" id="SSF53474">
    <property type="entry name" value="alpha/beta-Hydrolases"/>
    <property type="match status" value="1"/>
</dbReference>
<evidence type="ECO:0000256" key="3">
    <source>
        <dbReference type="SAM" id="SignalP"/>
    </source>
</evidence>
<dbReference type="PANTHER" id="PTHR43248:SF25">
    <property type="entry name" value="AB HYDROLASE-1 DOMAIN-CONTAINING PROTEIN-RELATED"/>
    <property type="match status" value="1"/>
</dbReference>
<evidence type="ECO:0000256" key="2">
    <source>
        <dbReference type="ARBA" id="ARBA00022801"/>
    </source>
</evidence>
<protein>
    <submittedName>
        <fullName evidence="5">Tripeptidyl aminopeptidase 2</fullName>
    </submittedName>
</protein>
<dbReference type="Pfam" id="PF08386">
    <property type="entry name" value="Abhydrolase_4"/>
    <property type="match status" value="1"/>
</dbReference>
<dbReference type="PANTHER" id="PTHR43248">
    <property type="entry name" value="2-SUCCINYL-6-HYDROXY-2,4-CYCLOHEXADIENE-1-CARBOXYLATE SYNTHASE"/>
    <property type="match status" value="1"/>
</dbReference>
<dbReference type="InterPro" id="IPR029058">
    <property type="entry name" value="AB_hydrolase_fold"/>
</dbReference>
<comment type="similarity">
    <text evidence="1">Belongs to the peptidase S33 family.</text>
</comment>
<sequence length="601" mass="65640">MIHWFGRVALAGLLGAASASDREPPSLNDFDWTTITPSRDLQYHPCYEEFQCARLTVPLDWLDDTNEHTVALAIIKRPATVPDDDPSFGGTIFTNPGGPGGSGVRLMLREGRILQDTTDGNKKYEILSWDPRGVQFTTPLADCYGDVLARDTDNIQRVAIGPFDASPDAARRQWARVQGYGKLCTQSAVNGSILPYASTASVVRDMVEMLDRIQDLRDAEAARRVLGGEGAQKPLEAEANDEKQVPRLQYWGFSYGSFLGNSFASMYPGRVGRLILDGIVDADDYAKGGWLTNLQDTEKLVEYFYKTCFDAGDKCALTRSSDKKWQDVRERVTDLITQLDDAPVSVLDGKAINIMTGYDVINAFKRPLYSPYEDFTKLAANINSAIEGNYTALFEIATSSVPKLDEACGVPNATALPNFSGDGAQTILCGDAEDGTNQTLADFKKYVSELESQSPTFAGYWSTIRISCTNWGVRPKWRFTGPFGTPAHDPALVEGKPAAPLLFLSSRLDPVTPLRNAWAMSKTHPGSAVVIQESVGHCASAAASRCTKKIIQDYLEHGLVPKSGTVCQPDCDAWGKECKPSSMGIRVAPLAPAHDTLLQLH</sequence>
<comment type="caution">
    <text evidence="5">The sequence shown here is derived from an EMBL/GenBank/DDBJ whole genome shotgun (WGS) entry which is preliminary data.</text>
</comment>
<name>A0A1Q8S491_9PEZI</name>
<keyword evidence="2" id="KW-0378">Hydrolase</keyword>
<evidence type="ECO:0000313" key="6">
    <source>
        <dbReference type="Proteomes" id="UP000186583"/>
    </source>
</evidence>
<dbReference type="EMBL" id="MPGH01000019">
    <property type="protein sequence ID" value="OLN96245.1"/>
    <property type="molecule type" value="Genomic_DNA"/>
</dbReference>
<evidence type="ECO:0000313" key="5">
    <source>
        <dbReference type="EMBL" id="OLN96245.1"/>
    </source>
</evidence>
<feature type="domain" description="Peptidase S33 tripeptidyl aminopeptidase-like C-terminal" evidence="4">
    <location>
        <begin position="455"/>
        <end position="567"/>
    </location>
</feature>
<keyword evidence="5" id="KW-0031">Aminopeptidase</keyword>
<dbReference type="AlphaFoldDB" id="A0A1Q8S491"/>
<dbReference type="STRING" id="708187.A0A1Q8S491"/>
<dbReference type="Proteomes" id="UP000186583">
    <property type="component" value="Unassembled WGS sequence"/>
</dbReference>
<reference evidence="5 6" key="1">
    <citation type="submission" date="2016-11" db="EMBL/GenBank/DDBJ databases">
        <title>Draft Genome Assembly of Colletotrichum chlorophyti a pathogen of herbaceous plants.</title>
        <authorList>
            <person name="Gan P."/>
            <person name="Narusaka M."/>
            <person name="Tsushima A."/>
            <person name="Narusaka Y."/>
            <person name="Takano Y."/>
            <person name="Shirasu K."/>
        </authorList>
    </citation>
    <scope>NUCLEOTIDE SEQUENCE [LARGE SCALE GENOMIC DNA]</scope>
    <source>
        <strain evidence="5 6">NTL11</strain>
    </source>
</reference>
<feature type="signal peptide" evidence="3">
    <location>
        <begin position="1"/>
        <end position="19"/>
    </location>
</feature>
<dbReference type="Gene3D" id="3.40.50.1820">
    <property type="entry name" value="alpha/beta hydrolase"/>
    <property type="match status" value="1"/>
</dbReference>
<organism evidence="5 6">
    <name type="scientific">Colletotrichum chlorophyti</name>
    <dbReference type="NCBI Taxonomy" id="708187"/>
    <lineage>
        <taxon>Eukaryota</taxon>
        <taxon>Fungi</taxon>
        <taxon>Dikarya</taxon>
        <taxon>Ascomycota</taxon>
        <taxon>Pezizomycotina</taxon>
        <taxon>Sordariomycetes</taxon>
        <taxon>Hypocreomycetidae</taxon>
        <taxon>Glomerellales</taxon>
        <taxon>Glomerellaceae</taxon>
        <taxon>Colletotrichum</taxon>
    </lineage>
</organism>
<dbReference type="InterPro" id="IPR013595">
    <property type="entry name" value="Pept_S33_TAP-like_C"/>
</dbReference>
<accession>A0A1Q8S491</accession>
<evidence type="ECO:0000259" key="4">
    <source>
        <dbReference type="Pfam" id="PF08386"/>
    </source>
</evidence>
<keyword evidence="3" id="KW-0732">Signal</keyword>
<evidence type="ECO:0000256" key="1">
    <source>
        <dbReference type="ARBA" id="ARBA00010088"/>
    </source>
</evidence>
<keyword evidence="5" id="KW-0645">Protease</keyword>
<dbReference type="OrthoDB" id="425534at2759"/>
<dbReference type="GO" id="GO:0004177">
    <property type="term" value="F:aminopeptidase activity"/>
    <property type="evidence" value="ECO:0007669"/>
    <property type="project" value="UniProtKB-KW"/>
</dbReference>
<gene>
    <name evidence="5" type="ORF">CCHL11_04458</name>
</gene>
<keyword evidence="6" id="KW-1185">Reference proteome</keyword>